<dbReference type="KEGG" id="thas:C6Y53_15285"/>
<dbReference type="Gene3D" id="3.40.630.40">
    <property type="entry name" value="Zn-dependent exopeptidases"/>
    <property type="match status" value="1"/>
</dbReference>
<dbReference type="Proteomes" id="UP000237655">
    <property type="component" value="Chromosome"/>
</dbReference>
<dbReference type="InterPro" id="IPR007709">
    <property type="entry name" value="N-FG_amidohydro"/>
</dbReference>
<dbReference type="RefSeq" id="WP_106473242.1">
    <property type="nucleotide sequence ID" value="NZ_CP027665.1"/>
</dbReference>
<dbReference type="PIRSF" id="PIRSF029730">
    <property type="entry name" value="UCP029730"/>
    <property type="match status" value="1"/>
</dbReference>
<evidence type="ECO:0000313" key="2">
    <source>
        <dbReference type="Proteomes" id="UP000237655"/>
    </source>
</evidence>
<dbReference type="Pfam" id="PF05013">
    <property type="entry name" value="FGase"/>
    <property type="match status" value="1"/>
</dbReference>
<dbReference type="SUPFAM" id="SSF53187">
    <property type="entry name" value="Zn-dependent exopeptidases"/>
    <property type="match status" value="1"/>
</dbReference>
<dbReference type="AlphaFoldDB" id="A0A2S0MST9"/>
<gene>
    <name evidence="1" type="ORF">C6Y53_15285</name>
</gene>
<keyword evidence="1" id="KW-0378">Hydrolase</keyword>
<protein>
    <submittedName>
        <fullName evidence="1">N-formylglutamate amidohydrolase</fullName>
    </submittedName>
</protein>
<evidence type="ECO:0000313" key="1">
    <source>
        <dbReference type="EMBL" id="AVO38932.1"/>
    </source>
</evidence>
<dbReference type="InterPro" id="IPR011227">
    <property type="entry name" value="UCP029730"/>
</dbReference>
<reference evidence="2" key="1">
    <citation type="submission" date="2018-03" db="EMBL/GenBank/DDBJ databases">
        <title>Genomic analysis of the strain SH-1 isolated from shrimp intestine.</title>
        <authorList>
            <person name="Kim Y.-S."/>
            <person name="Kim S.-E."/>
            <person name="Kim K.-H."/>
        </authorList>
    </citation>
    <scope>NUCLEOTIDE SEQUENCE [LARGE SCALE GENOMIC DNA]</scope>
    <source>
        <strain evidence="2">SH-1</strain>
    </source>
</reference>
<organism evidence="1 2">
    <name type="scientific">Pukyongiella litopenaei</name>
    <dbReference type="NCBI Taxonomy" id="2605946"/>
    <lineage>
        <taxon>Bacteria</taxon>
        <taxon>Pseudomonadati</taxon>
        <taxon>Pseudomonadota</taxon>
        <taxon>Alphaproteobacteria</taxon>
        <taxon>Rhodobacterales</taxon>
        <taxon>Paracoccaceae</taxon>
        <taxon>Pukyongiella</taxon>
    </lineage>
</organism>
<accession>A0A2S0MST9</accession>
<proteinExistence type="predicted"/>
<dbReference type="GO" id="GO:0016787">
    <property type="term" value="F:hydrolase activity"/>
    <property type="evidence" value="ECO:0007669"/>
    <property type="project" value="UniProtKB-KW"/>
</dbReference>
<name>A0A2S0MST9_9RHOB</name>
<keyword evidence="2" id="KW-1185">Reference proteome</keyword>
<sequence length="262" mass="27598">MTGVERETGAGAARLHNGDGRAAMLLVCEHASCHIPAEYGDLGLPPALREAHIAWDPGALAVAEHLSEAFDAPLVAGAASRLLFDCNRPPEAPDAIPERSEIHDIPGNRGLTADARADRVRRFHDPFRALLAGTLARFAAPPVLVTVHSFTPVYRGAPRAVQIGLLHDSDDRMARAMFDRAGVHTDLAVALNQPYGPGDGVTHTLRAHALPVGAPNVMLEIRNDLIATPRAQADIGRMLAGWIAAAAADCGIVTGAEGRPCA</sequence>
<dbReference type="EMBL" id="CP027665">
    <property type="protein sequence ID" value="AVO38932.1"/>
    <property type="molecule type" value="Genomic_DNA"/>
</dbReference>